<evidence type="ECO:0000313" key="2">
    <source>
        <dbReference type="EMBL" id="CAK0870653.1"/>
    </source>
</evidence>
<comment type="caution">
    <text evidence="2">The sequence shown here is derived from an EMBL/GenBank/DDBJ whole genome shotgun (WGS) entry which is preliminary data.</text>
</comment>
<accession>A0ABN9VC62</accession>
<evidence type="ECO:0000313" key="3">
    <source>
        <dbReference type="Proteomes" id="UP001189429"/>
    </source>
</evidence>
<sequence>MARYRHLSYRGCAWTGKLFLPACRITDGEWLYASLRSSSTRKRAKVGPTSGSLVMASTAVSTSETSASPVKITTGAKLPSSMVEAPGRGRPLRKSVSAKIEILCWASMPVTLANEPATSRSSKRRYDRTLDSPYRFRVVTSLLGVRRSGLPPVRAGSCRSCRHCGRSTSLPARSATSATTALAVGRRPAPRP</sequence>
<keyword evidence="3" id="KW-1185">Reference proteome</keyword>
<dbReference type="Proteomes" id="UP001189429">
    <property type="component" value="Unassembled WGS sequence"/>
</dbReference>
<name>A0ABN9VC62_9DINO</name>
<feature type="compositionally biased region" description="Low complexity" evidence="1">
    <location>
        <begin position="169"/>
        <end position="183"/>
    </location>
</feature>
<reference evidence="2" key="1">
    <citation type="submission" date="2023-10" db="EMBL/GenBank/DDBJ databases">
        <authorList>
            <person name="Chen Y."/>
            <person name="Shah S."/>
            <person name="Dougan E. K."/>
            <person name="Thang M."/>
            <person name="Chan C."/>
        </authorList>
    </citation>
    <scope>NUCLEOTIDE SEQUENCE [LARGE SCALE GENOMIC DNA]</scope>
</reference>
<gene>
    <name evidence="2" type="ORF">PCOR1329_LOCUS56701</name>
</gene>
<organism evidence="2 3">
    <name type="scientific">Prorocentrum cordatum</name>
    <dbReference type="NCBI Taxonomy" id="2364126"/>
    <lineage>
        <taxon>Eukaryota</taxon>
        <taxon>Sar</taxon>
        <taxon>Alveolata</taxon>
        <taxon>Dinophyceae</taxon>
        <taxon>Prorocentrales</taxon>
        <taxon>Prorocentraceae</taxon>
        <taxon>Prorocentrum</taxon>
    </lineage>
</organism>
<dbReference type="EMBL" id="CAUYUJ010016982">
    <property type="protein sequence ID" value="CAK0870653.1"/>
    <property type="molecule type" value="Genomic_DNA"/>
</dbReference>
<proteinExistence type="predicted"/>
<evidence type="ECO:0000256" key="1">
    <source>
        <dbReference type="SAM" id="MobiDB-lite"/>
    </source>
</evidence>
<feature type="region of interest" description="Disordered" evidence="1">
    <location>
        <begin position="169"/>
        <end position="192"/>
    </location>
</feature>
<protein>
    <submittedName>
        <fullName evidence="2">Uncharacterized protein</fullName>
    </submittedName>
</protein>